<proteinExistence type="predicted"/>
<gene>
    <name evidence="1" type="ORF">BFG52_13065</name>
</gene>
<dbReference type="AlphaFoldDB" id="A0A1B2M1X9"/>
<dbReference type="PANTHER" id="PTHR43857">
    <property type="entry name" value="BLR7761 PROTEIN"/>
    <property type="match status" value="1"/>
</dbReference>
<dbReference type="CDD" id="cd00448">
    <property type="entry name" value="YjgF_YER057c_UK114_family"/>
    <property type="match status" value="1"/>
</dbReference>
<accession>A0A1B2M1X9</accession>
<dbReference type="Pfam" id="PF01042">
    <property type="entry name" value="Ribonuc_L-PSP"/>
    <property type="match status" value="1"/>
</dbReference>
<dbReference type="EMBL" id="CP016895">
    <property type="protein sequence ID" value="AOA59192.1"/>
    <property type="molecule type" value="Genomic_DNA"/>
</dbReference>
<dbReference type="Proteomes" id="UP000093391">
    <property type="component" value="Chromosome"/>
</dbReference>
<dbReference type="PANTHER" id="PTHR43857:SF1">
    <property type="entry name" value="YJGH FAMILY PROTEIN"/>
    <property type="match status" value="1"/>
</dbReference>
<name>A0A1B2M1X9_9GAMM</name>
<dbReference type="InterPro" id="IPR006175">
    <property type="entry name" value="YjgF/YER057c/UK114"/>
</dbReference>
<evidence type="ECO:0000313" key="2">
    <source>
        <dbReference type="Proteomes" id="UP000093391"/>
    </source>
</evidence>
<dbReference type="SUPFAM" id="SSF55298">
    <property type="entry name" value="YjgF-like"/>
    <property type="match status" value="1"/>
</dbReference>
<keyword evidence="2" id="KW-1185">Reference proteome</keyword>
<organism evidence="1 2">
    <name type="scientific">Acinetobacter larvae</name>
    <dbReference type="NCBI Taxonomy" id="1789224"/>
    <lineage>
        <taxon>Bacteria</taxon>
        <taxon>Pseudomonadati</taxon>
        <taxon>Pseudomonadota</taxon>
        <taxon>Gammaproteobacteria</taxon>
        <taxon>Moraxellales</taxon>
        <taxon>Moraxellaceae</taxon>
        <taxon>Acinetobacter</taxon>
    </lineage>
</organism>
<sequence length="143" mass="16114">MSDLSHIHRLKSFQLHNPNSLHNPKSLAYSHVAEVRHFLRILHISGQSGENAQGILAQNFALQAEQAFQNILFALEDCDATLHDIAVLRIFVVDHNSQKHQQLITIMQQLWQHHDFPACTLIPVPALALPGMQIEVEATAYSL</sequence>
<dbReference type="InterPro" id="IPR035959">
    <property type="entry name" value="RutC-like_sf"/>
</dbReference>
<dbReference type="STRING" id="1789224.BFG52_13065"/>
<reference evidence="1 2" key="1">
    <citation type="submission" date="2016-08" db="EMBL/GenBank/DDBJ databases">
        <authorList>
            <person name="Seilhamer J.J."/>
        </authorList>
    </citation>
    <scope>NUCLEOTIDE SEQUENCE [LARGE SCALE GENOMIC DNA]</scope>
    <source>
        <strain evidence="1 2">BRTC-1</strain>
    </source>
</reference>
<dbReference type="RefSeq" id="WP_067557062.1">
    <property type="nucleotide sequence ID" value="NZ_CP016895.1"/>
</dbReference>
<dbReference type="Gene3D" id="3.30.1330.40">
    <property type="entry name" value="RutC-like"/>
    <property type="match status" value="1"/>
</dbReference>
<dbReference type="KEGG" id="ala:BFG52_13065"/>
<dbReference type="OrthoDB" id="573013at2"/>
<evidence type="ECO:0000313" key="1">
    <source>
        <dbReference type="EMBL" id="AOA59192.1"/>
    </source>
</evidence>
<protein>
    <submittedName>
        <fullName evidence="1">YjgF family translation initiation inhibitor</fullName>
    </submittedName>
</protein>